<evidence type="ECO:0000259" key="1">
    <source>
        <dbReference type="Pfam" id="PF00501"/>
    </source>
</evidence>
<evidence type="ECO:0000313" key="4">
    <source>
        <dbReference type="Proteomes" id="UP000199504"/>
    </source>
</evidence>
<dbReference type="RefSeq" id="WP_091615394.1">
    <property type="nucleotide sequence ID" value="NZ_FMCX01000012.1"/>
</dbReference>
<gene>
    <name evidence="3" type="ORF">GA0070564_11254</name>
</gene>
<dbReference type="InterPro" id="IPR025110">
    <property type="entry name" value="AMP-bd_C"/>
</dbReference>
<dbReference type="InterPro" id="IPR000873">
    <property type="entry name" value="AMP-dep_synth/lig_dom"/>
</dbReference>
<dbReference type="InterPro" id="IPR050237">
    <property type="entry name" value="ATP-dep_AMP-bd_enzyme"/>
</dbReference>
<dbReference type="Pfam" id="PF13193">
    <property type="entry name" value="AMP-binding_C"/>
    <property type="match status" value="1"/>
</dbReference>
<dbReference type="Proteomes" id="UP000199504">
    <property type="component" value="Unassembled WGS sequence"/>
</dbReference>
<dbReference type="CDD" id="cd04433">
    <property type="entry name" value="AFD_class_I"/>
    <property type="match status" value="1"/>
</dbReference>
<dbReference type="InterPro" id="IPR045851">
    <property type="entry name" value="AMP-bd_C_sf"/>
</dbReference>
<dbReference type="Pfam" id="PF00501">
    <property type="entry name" value="AMP-binding"/>
    <property type="match status" value="1"/>
</dbReference>
<organism evidence="3 4">
    <name type="scientific">Micromonospora mirobrigensis</name>
    <dbReference type="NCBI Taxonomy" id="262898"/>
    <lineage>
        <taxon>Bacteria</taxon>
        <taxon>Bacillati</taxon>
        <taxon>Actinomycetota</taxon>
        <taxon>Actinomycetes</taxon>
        <taxon>Micromonosporales</taxon>
        <taxon>Micromonosporaceae</taxon>
        <taxon>Micromonospora</taxon>
    </lineage>
</organism>
<name>A0A1C5AL11_9ACTN</name>
<dbReference type="SUPFAM" id="SSF56801">
    <property type="entry name" value="Acetyl-CoA synthetase-like"/>
    <property type="match status" value="1"/>
</dbReference>
<dbReference type="Gene3D" id="3.30.300.30">
    <property type="match status" value="1"/>
</dbReference>
<dbReference type="OrthoDB" id="9803968at2"/>
<keyword evidence="4" id="KW-1185">Reference proteome</keyword>
<dbReference type="GO" id="GO:0016878">
    <property type="term" value="F:acid-thiol ligase activity"/>
    <property type="evidence" value="ECO:0007669"/>
    <property type="project" value="UniProtKB-ARBA"/>
</dbReference>
<protein>
    <submittedName>
        <fullName evidence="3">Long-chain acyl-CoA synthetase</fullName>
    </submittedName>
</protein>
<dbReference type="Gene3D" id="3.40.50.12780">
    <property type="entry name" value="N-terminal domain of ligase-like"/>
    <property type="match status" value="1"/>
</dbReference>
<accession>A0A1C5AL11</accession>
<dbReference type="PANTHER" id="PTHR43767:SF1">
    <property type="entry name" value="NONRIBOSOMAL PEPTIDE SYNTHASE PES1 (EUROFUNG)-RELATED"/>
    <property type="match status" value="1"/>
</dbReference>
<dbReference type="InterPro" id="IPR020845">
    <property type="entry name" value="AMP-binding_CS"/>
</dbReference>
<proteinExistence type="predicted"/>
<evidence type="ECO:0000259" key="2">
    <source>
        <dbReference type="Pfam" id="PF13193"/>
    </source>
</evidence>
<dbReference type="InterPro" id="IPR042099">
    <property type="entry name" value="ANL_N_sf"/>
</dbReference>
<sequence>MTVSSQRSMLLSHRVSAWAVTEPARPAIRDRHLAMTYRELDAAVEDTARQLRNHGVRNGRGVAVMTDPTVAAVVMMLAVMRVGGHWIGLNPRYSRREQELIVRRSAPAVLVSVGRVGADFGDLALETSVPWLAVDPTTGKISAQGTARAGREPIEVPAGTASVVFTSGSTGAPKGVIISAAALAANCRIAATRWRECLDVVLCDLPVNHVGFIGDIVGTALWAGARIILEPRFDPARTVELARSHRLTAWTGVPAMFAAVAAETGATPAAFRAVRRVLWGGAAMPPQVIDAVRALTDAPLTTVYGSTETVGNIASADSGDVAHPRDLAAMLGSAFGPFAMRVVGDSGDALVGQAGRIEVRTPFGYTGYLGDAPRSERDDPQGSWLTTGDLGVIDGRGLARYQGRADHLFKTGGYFVNPQEIEQELQRIPGVAEAVVVPMADDARGHVPAAVISGPADMDTDQLRHALRAVLAPYKVPRHMTVVASLPRLPVGKVDRGAARRLLEQEAG</sequence>
<dbReference type="STRING" id="262898.GA0070564_11254"/>
<dbReference type="EMBL" id="FMCX01000012">
    <property type="protein sequence ID" value="SCF45897.1"/>
    <property type="molecule type" value="Genomic_DNA"/>
</dbReference>
<feature type="domain" description="AMP-dependent synthetase/ligase" evidence="1">
    <location>
        <begin position="17"/>
        <end position="369"/>
    </location>
</feature>
<dbReference type="PANTHER" id="PTHR43767">
    <property type="entry name" value="LONG-CHAIN-FATTY-ACID--COA LIGASE"/>
    <property type="match status" value="1"/>
</dbReference>
<dbReference type="AlphaFoldDB" id="A0A1C5AL11"/>
<dbReference type="PROSITE" id="PS00455">
    <property type="entry name" value="AMP_BINDING"/>
    <property type="match status" value="1"/>
</dbReference>
<reference evidence="4" key="1">
    <citation type="submission" date="2016-06" db="EMBL/GenBank/DDBJ databases">
        <authorList>
            <person name="Varghese N."/>
            <person name="Submissions Spin"/>
        </authorList>
    </citation>
    <scope>NUCLEOTIDE SEQUENCE [LARGE SCALE GENOMIC DNA]</scope>
    <source>
        <strain evidence="4">DSM 44830</strain>
    </source>
</reference>
<evidence type="ECO:0000313" key="3">
    <source>
        <dbReference type="EMBL" id="SCF45897.1"/>
    </source>
</evidence>
<feature type="domain" description="AMP-binding enzyme C-terminal" evidence="2">
    <location>
        <begin position="420"/>
        <end position="493"/>
    </location>
</feature>